<dbReference type="AlphaFoldDB" id="W4QMG0"/>
<reference evidence="1" key="1">
    <citation type="journal article" date="2014" name="Genome Announc.">
        <title>Draft Genome Sequences of Three Alkaliphilic Bacillus Strains, Bacillus wakoensis JCM 9140T, Bacillus akibai JCM 9157T, and Bacillus hemicellulosilyticus JCM 9152T.</title>
        <authorList>
            <person name="Yuki M."/>
            <person name="Oshima K."/>
            <person name="Suda W."/>
            <person name="Oshida Y."/>
            <person name="Kitamura K."/>
            <person name="Iida T."/>
            <person name="Hattori M."/>
            <person name="Ohkuma M."/>
        </authorList>
    </citation>
    <scope>NUCLEOTIDE SEQUENCE [LARGE SCALE GENOMIC DNA]</scope>
    <source>
        <strain evidence="1">JCM 9152</strain>
    </source>
</reference>
<evidence type="ECO:0000313" key="2">
    <source>
        <dbReference type="Proteomes" id="UP000018895"/>
    </source>
</evidence>
<dbReference type="EMBL" id="BAUU01000056">
    <property type="protein sequence ID" value="GAE32833.1"/>
    <property type="molecule type" value="Genomic_DNA"/>
</dbReference>
<organism evidence="1 2">
    <name type="scientific">Halalkalibacter hemicellulosilyticusJCM 9152</name>
    <dbReference type="NCBI Taxonomy" id="1236971"/>
    <lineage>
        <taxon>Bacteria</taxon>
        <taxon>Bacillati</taxon>
        <taxon>Bacillota</taxon>
        <taxon>Bacilli</taxon>
        <taxon>Bacillales</taxon>
        <taxon>Bacillaceae</taxon>
        <taxon>Halalkalibacter</taxon>
    </lineage>
</organism>
<accession>W4QMG0</accession>
<sequence length="144" mass="17084">MSFDTINEFIERLSANEELLIKSANSLDIFFPEYDKDTREIFQIPEIMRWLKHSIDKGVPWFYFLSTKNKNNGLHLLIHSYCSNTNVDIDGKGYIINYAPEDLGKFIEKNFDSLNRFMDIHHLDIDMNKEISEKVTDYLFKHLI</sequence>
<keyword evidence="2" id="KW-1185">Reference proteome</keyword>
<protein>
    <submittedName>
        <fullName evidence="1">Uncharacterized protein</fullName>
    </submittedName>
</protein>
<comment type="caution">
    <text evidence="1">The sequence shown here is derived from an EMBL/GenBank/DDBJ whole genome shotgun (WGS) entry which is preliminary data.</text>
</comment>
<evidence type="ECO:0000313" key="1">
    <source>
        <dbReference type="EMBL" id="GAE32833.1"/>
    </source>
</evidence>
<proteinExistence type="predicted"/>
<gene>
    <name evidence="1" type="ORF">JCM9152_4416</name>
</gene>
<dbReference type="Proteomes" id="UP000018895">
    <property type="component" value="Unassembled WGS sequence"/>
</dbReference>
<name>W4QMG0_9BACI</name>